<reference evidence="1" key="1">
    <citation type="submission" date="2024-06" db="EMBL/GenBank/DDBJ databases">
        <title>Mesorhizobium karijinii sp. nov., a symbiont of the iconic Swainsona formosa from arid Australia.</title>
        <authorList>
            <person name="Hill Y.J."/>
            <person name="Watkin E.L.J."/>
            <person name="O'Hara G.W."/>
            <person name="Terpolilli J."/>
            <person name="Tye M.L."/>
            <person name="Kohlmeier M.G."/>
        </authorList>
    </citation>
    <scope>NUCLEOTIDE SEQUENCE</scope>
    <source>
        <strain evidence="1">WSM2240</strain>
    </source>
</reference>
<organism evidence="1">
    <name type="scientific">Mesorhizobium sp. WSM2240</name>
    <dbReference type="NCBI Taxonomy" id="3228851"/>
    <lineage>
        <taxon>Bacteria</taxon>
        <taxon>Pseudomonadati</taxon>
        <taxon>Pseudomonadota</taxon>
        <taxon>Alphaproteobacteria</taxon>
        <taxon>Hyphomicrobiales</taxon>
        <taxon>Phyllobacteriaceae</taxon>
        <taxon>Mesorhizobium</taxon>
    </lineage>
</organism>
<proteinExistence type="predicted"/>
<dbReference type="RefSeq" id="WP_353641315.1">
    <property type="nucleotide sequence ID" value="NZ_CP159253.1"/>
</dbReference>
<dbReference type="AlphaFoldDB" id="A0AAU8CW55"/>
<accession>A0AAU8CW55</accession>
<protein>
    <submittedName>
        <fullName evidence="1">Transcriptional regulator</fullName>
    </submittedName>
</protein>
<gene>
    <name evidence="1" type="ORF">ABVK50_12150</name>
</gene>
<sequence length="191" mass="20682">MAIFSEADLDRLAGPHVARAWFLEMDLPAGLTRLHSGTGRKTVGGFEWRGVTDPIGGQLVSLSGIEEPRFGQAVAVSVTLSGANADFFKSVHTDARAIEGKRADLYWATFDGETGEVLIGLKKLFPGKITSPSLQWQGIGLRTVSITIESIWSSQNYAVGGKWNGADQRRRYPGDKGLDFVGVKVSENWSA</sequence>
<name>A0AAU8CW55_9HYPH</name>
<evidence type="ECO:0000313" key="1">
    <source>
        <dbReference type="EMBL" id="XCG51174.1"/>
    </source>
</evidence>
<dbReference type="EMBL" id="CP159253">
    <property type="protein sequence ID" value="XCG51174.1"/>
    <property type="molecule type" value="Genomic_DNA"/>
</dbReference>